<comment type="similarity">
    <text evidence="1">Belongs to the MIF family.</text>
</comment>
<dbReference type="GeneID" id="111432436"/>
<protein>
    <submittedName>
        <fullName evidence="3">Macrophage migration inhibitory factor homolog</fullName>
    </submittedName>
</protein>
<dbReference type="InterPro" id="IPR014347">
    <property type="entry name" value="Tautomerase/MIF_sf"/>
</dbReference>
<dbReference type="Pfam" id="PF01187">
    <property type="entry name" value="MIF"/>
    <property type="match status" value="1"/>
</dbReference>
<dbReference type="PANTHER" id="PTHR11954">
    <property type="entry name" value="D-DOPACHROME DECARBOXYLASE"/>
    <property type="match status" value="1"/>
</dbReference>
<dbReference type="GO" id="GO:0050178">
    <property type="term" value="F:phenylpyruvate tautomerase activity"/>
    <property type="evidence" value="ECO:0007669"/>
    <property type="project" value="TreeGrafter"/>
</dbReference>
<dbReference type="GO" id="GO:0005615">
    <property type="term" value="C:extracellular space"/>
    <property type="evidence" value="ECO:0007669"/>
    <property type="project" value="TreeGrafter"/>
</dbReference>
<dbReference type="Proteomes" id="UP000504609">
    <property type="component" value="Unplaced"/>
</dbReference>
<gene>
    <name evidence="3" type="primary">LOC111432436</name>
</gene>
<reference evidence="3" key="1">
    <citation type="submission" date="2025-08" db="UniProtKB">
        <authorList>
            <consortium name="RefSeq"/>
        </authorList>
    </citation>
    <scope>IDENTIFICATION</scope>
    <source>
        <tissue evidence="3">Young leaves</tissue>
    </source>
</reference>
<organism evidence="2 3">
    <name type="scientific">Cucurbita moschata</name>
    <name type="common">Winter crookneck squash</name>
    <name type="synonym">Cucurbita pepo var. moschata</name>
    <dbReference type="NCBI Taxonomy" id="3662"/>
    <lineage>
        <taxon>Eukaryota</taxon>
        <taxon>Viridiplantae</taxon>
        <taxon>Streptophyta</taxon>
        <taxon>Embryophyta</taxon>
        <taxon>Tracheophyta</taxon>
        <taxon>Spermatophyta</taxon>
        <taxon>Magnoliopsida</taxon>
        <taxon>eudicotyledons</taxon>
        <taxon>Gunneridae</taxon>
        <taxon>Pentapetalae</taxon>
        <taxon>rosids</taxon>
        <taxon>fabids</taxon>
        <taxon>Cucurbitales</taxon>
        <taxon>Cucurbitaceae</taxon>
        <taxon>Cucurbiteae</taxon>
        <taxon>Cucurbita</taxon>
    </lineage>
</organism>
<dbReference type="SUPFAM" id="SSF55331">
    <property type="entry name" value="Tautomerase/MIF"/>
    <property type="match status" value="1"/>
</dbReference>
<name>A0A6J1EGW8_CUCMO</name>
<accession>A0A6J1EGW8</accession>
<keyword evidence="2" id="KW-1185">Reference proteome</keyword>
<evidence type="ECO:0000313" key="2">
    <source>
        <dbReference type="Proteomes" id="UP000504609"/>
    </source>
</evidence>
<dbReference type="KEGG" id="cmos:111432436"/>
<dbReference type="InterPro" id="IPR001398">
    <property type="entry name" value="Macrophage_inhib_fac"/>
</dbReference>
<evidence type="ECO:0000256" key="1">
    <source>
        <dbReference type="ARBA" id="ARBA00005851"/>
    </source>
</evidence>
<evidence type="ECO:0000313" key="3">
    <source>
        <dbReference type="RefSeq" id="XP_022925085.1"/>
    </source>
</evidence>
<proteinExistence type="inferred from homology"/>
<sequence>MPCLYITTNVNLAGVDTAAIFAATTTAVSTIIGKPENFVMVLLKGSVAISFGGSGEPAAFAEVVSMGGINSAVKKKLIHSIGSILNEKLSVPPARFFLKVHDTTAGRPVSSKL</sequence>
<dbReference type="RefSeq" id="XP_022925085.1">
    <property type="nucleotide sequence ID" value="XM_023069317.1"/>
</dbReference>
<dbReference type="Gene3D" id="3.30.429.10">
    <property type="entry name" value="Macrophage Migration Inhibitory Factor"/>
    <property type="match status" value="1"/>
</dbReference>
<dbReference type="PANTHER" id="PTHR11954:SF25">
    <property type="entry name" value="LS1-LIKE PROTEIN"/>
    <property type="match status" value="1"/>
</dbReference>
<dbReference type="AlphaFoldDB" id="A0A6J1EGW8"/>